<gene>
    <name evidence="1" type="ORF">MUK42_36518</name>
</gene>
<dbReference type="Proteomes" id="UP001055439">
    <property type="component" value="Chromosome 4"/>
</dbReference>
<dbReference type="EMBL" id="CP097506">
    <property type="protein sequence ID" value="URD95024.1"/>
    <property type="molecule type" value="Genomic_DNA"/>
</dbReference>
<keyword evidence="2" id="KW-1185">Reference proteome</keyword>
<accession>A0A9E7JWI7</accession>
<name>A0A9E7JWI7_9LILI</name>
<dbReference type="AlphaFoldDB" id="A0A9E7JWI7"/>
<evidence type="ECO:0000313" key="1">
    <source>
        <dbReference type="EMBL" id="URD95024.1"/>
    </source>
</evidence>
<sequence>MPMNCSRLCVNEQFHVQYLSICVVTPIELIAVTLKTQFKVVGWWGDFSYRLPSISLLPYCSSPPPPVEQLLQIHCSEIQMYISDLEAKA</sequence>
<organism evidence="1 2">
    <name type="scientific">Musa troglodytarum</name>
    <name type="common">fe'i banana</name>
    <dbReference type="NCBI Taxonomy" id="320322"/>
    <lineage>
        <taxon>Eukaryota</taxon>
        <taxon>Viridiplantae</taxon>
        <taxon>Streptophyta</taxon>
        <taxon>Embryophyta</taxon>
        <taxon>Tracheophyta</taxon>
        <taxon>Spermatophyta</taxon>
        <taxon>Magnoliopsida</taxon>
        <taxon>Liliopsida</taxon>
        <taxon>Zingiberales</taxon>
        <taxon>Musaceae</taxon>
        <taxon>Musa</taxon>
    </lineage>
</organism>
<protein>
    <submittedName>
        <fullName evidence="1">Uncharacterized protein</fullName>
    </submittedName>
</protein>
<evidence type="ECO:0000313" key="2">
    <source>
        <dbReference type="Proteomes" id="UP001055439"/>
    </source>
</evidence>
<proteinExistence type="predicted"/>
<reference evidence="1" key="1">
    <citation type="submission" date="2022-05" db="EMBL/GenBank/DDBJ databases">
        <title>The Musa troglodytarum L. genome provides insights into the mechanism of non-climacteric behaviour and enrichment of carotenoids.</title>
        <authorList>
            <person name="Wang J."/>
        </authorList>
    </citation>
    <scope>NUCLEOTIDE SEQUENCE</scope>
    <source>
        <tissue evidence="1">Leaf</tissue>
    </source>
</reference>